<evidence type="ECO:0000313" key="9">
    <source>
        <dbReference type="EMBL" id="MDQ0448613.1"/>
    </source>
</evidence>
<evidence type="ECO:0000256" key="4">
    <source>
        <dbReference type="ARBA" id="ARBA00022748"/>
    </source>
</evidence>
<sequence length="239" mass="24062">MVATLGLAFLAGLLSVLSPCVLPLLPLVLGAAASEHRLGPAALAGGLALSFVAIGLFVATIGFAIGLDAGVFRVAAAILLMLVGLVLMVPVAQTRLAAAAGPVSDWTERRFGGFSTAGLAGQFGVGLLLGAVWSPCVGPTLGAASLLASQGRDLGTVALTMLLFGLGAALPLLLLGTLSREVLMRWRDRMMGLGKGLKAALGLILVATGLMIATGLDKAAETALVNASPDWLTALTTRL</sequence>
<protein>
    <submittedName>
        <fullName evidence="9">Cytochrome c biogenesis protein CcdA</fullName>
    </submittedName>
</protein>
<feature type="transmembrane region" description="Helical" evidence="7">
    <location>
        <begin position="71"/>
        <end position="91"/>
    </location>
</feature>
<evidence type="ECO:0000256" key="5">
    <source>
        <dbReference type="ARBA" id="ARBA00022989"/>
    </source>
</evidence>
<evidence type="ECO:0000313" key="10">
    <source>
        <dbReference type="Proteomes" id="UP001231124"/>
    </source>
</evidence>
<organism evidence="9 10">
    <name type="scientific">Methylobacterium aerolatum</name>
    <dbReference type="NCBI Taxonomy" id="418708"/>
    <lineage>
        <taxon>Bacteria</taxon>
        <taxon>Pseudomonadati</taxon>
        <taxon>Pseudomonadota</taxon>
        <taxon>Alphaproteobacteria</taxon>
        <taxon>Hyphomicrobiales</taxon>
        <taxon>Methylobacteriaceae</taxon>
        <taxon>Methylobacterium</taxon>
    </lineage>
</organism>
<feature type="transmembrane region" description="Helical" evidence="7">
    <location>
        <begin position="111"/>
        <end position="134"/>
    </location>
</feature>
<proteinExistence type="inferred from homology"/>
<dbReference type="Pfam" id="PF02683">
    <property type="entry name" value="DsbD_TM"/>
    <property type="match status" value="1"/>
</dbReference>
<gene>
    <name evidence="9" type="ORF">QO012_003124</name>
</gene>
<keyword evidence="6 7" id="KW-0472">Membrane</keyword>
<reference evidence="9 10" key="1">
    <citation type="submission" date="2023-07" db="EMBL/GenBank/DDBJ databases">
        <title>Genomic Encyclopedia of Type Strains, Phase IV (KMG-IV): sequencing the most valuable type-strain genomes for metagenomic binning, comparative biology and taxonomic classification.</title>
        <authorList>
            <person name="Goeker M."/>
        </authorList>
    </citation>
    <scope>NUCLEOTIDE SEQUENCE [LARGE SCALE GENOMIC DNA]</scope>
    <source>
        <strain evidence="9 10">DSM 19013</strain>
    </source>
</reference>
<comment type="subcellular location">
    <subcellularLocation>
        <location evidence="1">Membrane</location>
        <topology evidence="1">Multi-pass membrane protein</topology>
    </subcellularLocation>
</comment>
<keyword evidence="10" id="KW-1185">Reference proteome</keyword>
<keyword evidence="4" id="KW-0201">Cytochrome c-type biogenesis</keyword>
<evidence type="ECO:0000256" key="1">
    <source>
        <dbReference type="ARBA" id="ARBA00004141"/>
    </source>
</evidence>
<dbReference type="RefSeq" id="WP_238207911.1">
    <property type="nucleotide sequence ID" value="NZ_BPQE01000039.1"/>
</dbReference>
<evidence type="ECO:0000259" key="8">
    <source>
        <dbReference type="Pfam" id="PF02683"/>
    </source>
</evidence>
<evidence type="ECO:0000256" key="3">
    <source>
        <dbReference type="ARBA" id="ARBA00022692"/>
    </source>
</evidence>
<feature type="transmembrane region" description="Helical" evidence="7">
    <location>
        <begin position="41"/>
        <end position="65"/>
    </location>
</feature>
<dbReference type="InterPro" id="IPR003834">
    <property type="entry name" value="Cyt_c_assmbl_TM_dom"/>
</dbReference>
<keyword evidence="3 7" id="KW-0812">Transmembrane</keyword>
<evidence type="ECO:0000256" key="7">
    <source>
        <dbReference type="SAM" id="Phobius"/>
    </source>
</evidence>
<dbReference type="PANTHER" id="PTHR31272">
    <property type="entry name" value="CYTOCHROME C-TYPE BIOGENESIS PROTEIN HI_1454-RELATED"/>
    <property type="match status" value="1"/>
</dbReference>
<evidence type="ECO:0000256" key="6">
    <source>
        <dbReference type="ARBA" id="ARBA00023136"/>
    </source>
</evidence>
<feature type="transmembrane region" description="Helical" evidence="7">
    <location>
        <begin position="196"/>
        <end position="216"/>
    </location>
</feature>
<keyword evidence="5 7" id="KW-1133">Transmembrane helix</keyword>
<comment type="caution">
    <text evidence="9">The sequence shown here is derived from an EMBL/GenBank/DDBJ whole genome shotgun (WGS) entry which is preliminary data.</text>
</comment>
<dbReference type="InterPro" id="IPR051790">
    <property type="entry name" value="Cytochrome_c-biogenesis_DsbD"/>
</dbReference>
<accession>A0ABU0I1X8</accession>
<dbReference type="PANTHER" id="PTHR31272:SF9">
    <property type="entry name" value="BLL1027 PROTEIN"/>
    <property type="match status" value="1"/>
</dbReference>
<evidence type="ECO:0000256" key="2">
    <source>
        <dbReference type="ARBA" id="ARBA00006143"/>
    </source>
</evidence>
<dbReference type="EMBL" id="JAUSVP010000009">
    <property type="protein sequence ID" value="MDQ0448613.1"/>
    <property type="molecule type" value="Genomic_DNA"/>
</dbReference>
<name>A0ABU0I1X8_9HYPH</name>
<feature type="domain" description="Cytochrome C biogenesis protein transmembrane" evidence="8">
    <location>
        <begin position="2"/>
        <end position="212"/>
    </location>
</feature>
<dbReference type="Proteomes" id="UP001231124">
    <property type="component" value="Unassembled WGS sequence"/>
</dbReference>
<feature type="transmembrane region" description="Helical" evidence="7">
    <location>
        <begin position="154"/>
        <end position="175"/>
    </location>
</feature>
<comment type="similarity">
    <text evidence="2">Belongs to the DsbD family.</text>
</comment>
<feature type="transmembrane region" description="Helical" evidence="7">
    <location>
        <begin position="6"/>
        <end position="29"/>
    </location>
</feature>